<dbReference type="AlphaFoldDB" id="A0AAV4J2D1"/>
<comment type="caution">
    <text evidence="1">The sequence shown here is derived from an EMBL/GenBank/DDBJ whole genome shotgun (WGS) entry which is preliminary data.</text>
</comment>
<dbReference type="Proteomes" id="UP000762676">
    <property type="component" value="Unassembled WGS sequence"/>
</dbReference>
<sequence length="122" mass="13977">MLGERTYIDILPMTCEMQTREIAVTAINTSISPSFGLWEASSPRCRVLLPACRLPKITVLLQDWLIYTVDIIFSQRQLQEKCQEQPLLIAFINLTKSFDLSAEVDSSVFCRTLDAPESYSRW</sequence>
<keyword evidence="2" id="KW-1185">Reference proteome</keyword>
<evidence type="ECO:0000313" key="2">
    <source>
        <dbReference type="Proteomes" id="UP000762676"/>
    </source>
</evidence>
<gene>
    <name evidence="1" type="ORF">ElyMa_001473800</name>
</gene>
<evidence type="ECO:0000313" key="1">
    <source>
        <dbReference type="EMBL" id="GFS16456.1"/>
    </source>
</evidence>
<protein>
    <submittedName>
        <fullName evidence="1">Uncharacterized protein</fullName>
    </submittedName>
</protein>
<organism evidence="1 2">
    <name type="scientific">Elysia marginata</name>
    <dbReference type="NCBI Taxonomy" id="1093978"/>
    <lineage>
        <taxon>Eukaryota</taxon>
        <taxon>Metazoa</taxon>
        <taxon>Spiralia</taxon>
        <taxon>Lophotrochozoa</taxon>
        <taxon>Mollusca</taxon>
        <taxon>Gastropoda</taxon>
        <taxon>Heterobranchia</taxon>
        <taxon>Euthyneura</taxon>
        <taxon>Panpulmonata</taxon>
        <taxon>Sacoglossa</taxon>
        <taxon>Placobranchoidea</taxon>
        <taxon>Plakobranchidae</taxon>
        <taxon>Elysia</taxon>
    </lineage>
</organism>
<name>A0AAV4J2D1_9GAST</name>
<reference evidence="1 2" key="1">
    <citation type="journal article" date="2021" name="Elife">
        <title>Chloroplast acquisition without the gene transfer in kleptoplastic sea slugs, Plakobranchus ocellatus.</title>
        <authorList>
            <person name="Maeda T."/>
            <person name="Takahashi S."/>
            <person name="Yoshida T."/>
            <person name="Shimamura S."/>
            <person name="Takaki Y."/>
            <person name="Nagai Y."/>
            <person name="Toyoda A."/>
            <person name="Suzuki Y."/>
            <person name="Arimoto A."/>
            <person name="Ishii H."/>
            <person name="Satoh N."/>
            <person name="Nishiyama T."/>
            <person name="Hasebe M."/>
            <person name="Maruyama T."/>
            <person name="Minagawa J."/>
            <person name="Obokata J."/>
            <person name="Shigenobu S."/>
        </authorList>
    </citation>
    <scope>NUCLEOTIDE SEQUENCE [LARGE SCALE GENOMIC DNA]</scope>
</reference>
<dbReference type="EMBL" id="BMAT01002897">
    <property type="protein sequence ID" value="GFS16456.1"/>
    <property type="molecule type" value="Genomic_DNA"/>
</dbReference>
<proteinExistence type="predicted"/>
<accession>A0AAV4J2D1</accession>